<feature type="transmembrane region" description="Helical" evidence="2">
    <location>
        <begin position="220"/>
        <end position="241"/>
    </location>
</feature>
<keyword evidence="2" id="KW-0812">Transmembrane</keyword>
<dbReference type="PANTHER" id="PTHR34219:SF1">
    <property type="entry name" value="PEPSY DOMAIN-CONTAINING PROTEIN"/>
    <property type="match status" value="1"/>
</dbReference>
<dbReference type="RefSeq" id="WP_068364850.1">
    <property type="nucleotide sequence ID" value="NZ_FOJN01000013.1"/>
</dbReference>
<feature type="transmembrane region" description="Helical" evidence="2">
    <location>
        <begin position="165"/>
        <end position="186"/>
    </location>
</feature>
<evidence type="ECO:0000313" key="3">
    <source>
        <dbReference type="EMBL" id="SFA58698.1"/>
    </source>
</evidence>
<evidence type="ECO:0000256" key="1">
    <source>
        <dbReference type="SAM" id="MobiDB-lite"/>
    </source>
</evidence>
<evidence type="ECO:0000313" key="4">
    <source>
        <dbReference type="Proteomes" id="UP000182054"/>
    </source>
</evidence>
<keyword evidence="2" id="KW-1133">Transmembrane helix</keyword>
<feature type="transmembrane region" description="Helical" evidence="2">
    <location>
        <begin position="28"/>
        <end position="53"/>
    </location>
</feature>
<dbReference type="AlphaFoldDB" id="A0A1I0U3W2"/>
<dbReference type="PANTHER" id="PTHR34219">
    <property type="entry name" value="IRON-REGULATED INNER MEMBRANE PROTEIN-RELATED"/>
    <property type="match status" value="1"/>
</dbReference>
<proteinExistence type="predicted"/>
<keyword evidence="2" id="KW-0472">Membrane</keyword>
<gene>
    <name evidence="3" type="ORF">SAMN05444374_1134</name>
</gene>
<name>A0A1I0U3W2_9NOCA</name>
<feature type="region of interest" description="Disordered" evidence="1">
    <location>
        <begin position="264"/>
        <end position="285"/>
    </location>
</feature>
<organism evidence="3 4">
    <name type="scientific">Rhodococcoides kroppenstedtii</name>
    <dbReference type="NCBI Taxonomy" id="293050"/>
    <lineage>
        <taxon>Bacteria</taxon>
        <taxon>Bacillati</taxon>
        <taxon>Actinomycetota</taxon>
        <taxon>Actinomycetes</taxon>
        <taxon>Mycobacteriales</taxon>
        <taxon>Nocardiaceae</taxon>
        <taxon>Rhodococcoides</taxon>
    </lineage>
</organism>
<protein>
    <submittedName>
        <fullName evidence="3">Uncharacterized iron-regulated membrane protein</fullName>
    </submittedName>
</protein>
<feature type="transmembrane region" description="Helical" evidence="2">
    <location>
        <begin position="434"/>
        <end position="462"/>
    </location>
</feature>
<dbReference type="Pfam" id="PF03929">
    <property type="entry name" value="PepSY_TM"/>
    <property type="match status" value="1"/>
</dbReference>
<feature type="transmembrane region" description="Helical" evidence="2">
    <location>
        <begin position="377"/>
        <end position="402"/>
    </location>
</feature>
<dbReference type="EMBL" id="FOJN01000013">
    <property type="protein sequence ID" value="SFA58698.1"/>
    <property type="molecule type" value="Genomic_DNA"/>
</dbReference>
<accession>A0A1I0U3W2</accession>
<sequence>MSTPEKIEPTADLAPPPARRWRPLILRLHFYAGVFVAPFILVAAVTGGLYAIAPTLESVVYRDLLHTDTTGPALPISDQVLAAQAERPDLTVAAVRPATEAGDTTRVMFTDPSLGESKRTAVFVDPATATAVGESTVYGSSGSLPLRTWLSELHRTLHLGEAGRLYSELAASWLGVVALGGLFLWVERYRRQRCRSDARLFTVDRTTRGRRRTVDLHGAGGAWIVVGLVFLSATGLTWSAYAGANIGDVRSALSCTTPTVDTDLTGHAGHSDDEHAGHVGHGTSDVATPTVPVDVRQIDGVLAVARANGITGPVEASIPASSDTAFQVSQLRDPWVFSTDSIAIDGTSDRVVDVQRFVDWPLAAKMTTWGISLHMGVLFGLVSQLALLALAVVLVAVIVGGYRMWCQRRPSRSGGAPVGRPPQRGTLRRLSPGALIGLALVTVAIGWFVPLLGLSLLAFLAVDVVTGRLRRA</sequence>
<reference evidence="3 4" key="1">
    <citation type="submission" date="2016-10" db="EMBL/GenBank/DDBJ databases">
        <authorList>
            <person name="de Groot N.N."/>
        </authorList>
    </citation>
    <scope>NUCLEOTIDE SEQUENCE [LARGE SCALE GENOMIC DNA]</scope>
    <source>
        <strain evidence="3 4">DSM 44908</strain>
    </source>
</reference>
<dbReference type="GeneID" id="85486901"/>
<dbReference type="OrthoDB" id="9791166at2"/>
<dbReference type="InterPro" id="IPR005625">
    <property type="entry name" value="PepSY-ass_TM"/>
</dbReference>
<evidence type="ECO:0000256" key="2">
    <source>
        <dbReference type="SAM" id="Phobius"/>
    </source>
</evidence>
<dbReference type="Proteomes" id="UP000182054">
    <property type="component" value="Unassembled WGS sequence"/>
</dbReference>